<name>A0AAW7I8U7_9BACI</name>
<sequence length="165" mass="19258">MNQLPGNNELTEISGGDSPSPKFLQTNEQIIKSFFEVVRSGCTPEQAKVFMAKEVRAHQVNSESMVTIIRSPENYADHIREMIDSWGKFKIEIQELISQNQKVHVRWKQTGMHIGEYEDYLPTNKEVIEIGSAVYRLEERKIVEYWIQVDRFGIIEQIKKNQEQD</sequence>
<comment type="caution">
    <text evidence="2">The sequence shown here is derived from an EMBL/GenBank/DDBJ whole genome shotgun (WGS) entry which is preliminary data.</text>
</comment>
<feature type="region of interest" description="Disordered" evidence="1">
    <location>
        <begin position="1"/>
        <end position="22"/>
    </location>
</feature>
<dbReference type="Pfam" id="PF07366">
    <property type="entry name" value="SnoaL"/>
    <property type="match status" value="1"/>
</dbReference>
<dbReference type="SUPFAM" id="SSF54427">
    <property type="entry name" value="NTF2-like"/>
    <property type="match status" value="1"/>
</dbReference>
<dbReference type="AlphaFoldDB" id="A0AAW7I8U7"/>
<protein>
    <submittedName>
        <fullName evidence="2">Ester cyclase</fullName>
    </submittedName>
</protein>
<evidence type="ECO:0000313" key="3">
    <source>
        <dbReference type="Proteomes" id="UP001234602"/>
    </source>
</evidence>
<dbReference type="InterPro" id="IPR032710">
    <property type="entry name" value="NTF2-like_dom_sf"/>
</dbReference>
<reference evidence="2" key="1">
    <citation type="submission" date="2023-06" db="EMBL/GenBank/DDBJ databases">
        <title>Comparative genomics of Bacillaceae isolates and their secondary metabolite potential.</title>
        <authorList>
            <person name="Song L."/>
            <person name="Nielsen L.J."/>
            <person name="Mohite O."/>
            <person name="Xu X."/>
            <person name="Weber T."/>
            <person name="Kovacs A.T."/>
        </authorList>
    </citation>
    <scope>NUCLEOTIDE SEQUENCE</scope>
    <source>
        <strain evidence="2">D8_B_37</strain>
    </source>
</reference>
<organism evidence="2 3">
    <name type="scientific">Peribacillus simplex</name>
    <dbReference type="NCBI Taxonomy" id="1478"/>
    <lineage>
        <taxon>Bacteria</taxon>
        <taxon>Bacillati</taxon>
        <taxon>Bacillota</taxon>
        <taxon>Bacilli</taxon>
        <taxon>Bacillales</taxon>
        <taxon>Bacillaceae</taxon>
        <taxon>Peribacillus</taxon>
    </lineage>
</organism>
<dbReference type="Proteomes" id="UP001234602">
    <property type="component" value="Unassembled WGS sequence"/>
</dbReference>
<accession>A0AAW7I8U7</accession>
<gene>
    <name evidence="2" type="ORF">QUF89_06875</name>
</gene>
<evidence type="ECO:0000256" key="1">
    <source>
        <dbReference type="SAM" id="MobiDB-lite"/>
    </source>
</evidence>
<dbReference type="RefSeq" id="WP_289319587.1">
    <property type="nucleotide sequence ID" value="NZ_JAUCEY010000008.1"/>
</dbReference>
<evidence type="ECO:0000313" key="2">
    <source>
        <dbReference type="EMBL" id="MDM5451925.1"/>
    </source>
</evidence>
<dbReference type="GO" id="GO:0030638">
    <property type="term" value="P:polyketide metabolic process"/>
    <property type="evidence" value="ECO:0007669"/>
    <property type="project" value="InterPro"/>
</dbReference>
<proteinExistence type="predicted"/>
<dbReference type="InterPro" id="IPR009959">
    <property type="entry name" value="Cyclase_SnoaL-like"/>
</dbReference>
<dbReference type="EMBL" id="JAUCEY010000008">
    <property type="protein sequence ID" value="MDM5451925.1"/>
    <property type="molecule type" value="Genomic_DNA"/>
</dbReference>
<dbReference type="Gene3D" id="3.10.450.50">
    <property type="match status" value="1"/>
</dbReference>
<feature type="compositionally biased region" description="Polar residues" evidence="1">
    <location>
        <begin position="1"/>
        <end position="11"/>
    </location>
</feature>